<dbReference type="InterPro" id="IPR043128">
    <property type="entry name" value="Rev_trsase/Diguanyl_cyclase"/>
</dbReference>
<dbReference type="InterPro" id="IPR003018">
    <property type="entry name" value="GAF"/>
</dbReference>
<accession>A0A937X9T0</accession>
<dbReference type="AlphaFoldDB" id="A0A937X9T0"/>
<dbReference type="InterPro" id="IPR050469">
    <property type="entry name" value="Diguanylate_Cyclase"/>
</dbReference>
<dbReference type="Proteomes" id="UP000703893">
    <property type="component" value="Unassembled WGS sequence"/>
</dbReference>
<dbReference type="Gene3D" id="3.30.70.270">
    <property type="match status" value="1"/>
</dbReference>
<dbReference type="GO" id="GO:0005886">
    <property type="term" value="C:plasma membrane"/>
    <property type="evidence" value="ECO:0007669"/>
    <property type="project" value="TreeGrafter"/>
</dbReference>
<dbReference type="EMBL" id="VGJX01000913">
    <property type="protein sequence ID" value="MBM3276211.1"/>
    <property type="molecule type" value="Genomic_DNA"/>
</dbReference>
<feature type="non-terminal residue" evidence="2">
    <location>
        <position position="533"/>
    </location>
</feature>
<dbReference type="GO" id="GO:1902201">
    <property type="term" value="P:negative regulation of bacterial-type flagellum-dependent cell motility"/>
    <property type="evidence" value="ECO:0007669"/>
    <property type="project" value="TreeGrafter"/>
</dbReference>
<feature type="domain" description="GGDEF" evidence="1">
    <location>
        <begin position="520"/>
        <end position="533"/>
    </location>
</feature>
<dbReference type="GO" id="GO:0043709">
    <property type="term" value="P:cell adhesion involved in single-species biofilm formation"/>
    <property type="evidence" value="ECO:0007669"/>
    <property type="project" value="TreeGrafter"/>
</dbReference>
<evidence type="ECO:0000259" key="1">
    <source>
        <dbReference type="PROSITE" id="PS50887"/>
    </source>
</evidence>
<dbReference type="InterPro" id="IPR029016">
    <property type="entry name" value="GAF-like_dom_sf"/>
</dbReference>
<evidence type="ECO:0000313" key="2">
    <source>
        <dbReference type="EMBL" id="MBM3276211.1"/>
    </source>
</evidence>
<protein>
    <submittedName>
        <fullName evidence="2">GAF domain-containing protein</fullName>
    </submittedName>
</protein>
<dbReference type="SUPFAM" id="SSF55781">
    <property type="entry name" value="GAF domain-like"/>
    <property type="match status" value="1"/>
</dbReference>
<dbReference type="InterPro" id="IPR029787">
    <property type="entry name" value="Nucleotide_cyclase"/>
</dbReference>
<gene>
    <name evidence="2" type="ORF">FJZ00_13740</name>
</gene>
<organism evidence="2 3">
    <name type="scientific">Candidatus Tanganyikabacteria bacterium</name>
    <dbReference type="NCBI Taxonomy" id="2961651"/>
    <lineage>
        <taxon>Bacteria</taxon>
        <taxon>Bacillati</taxon>
        <taxon>Candidatus Sericytochromatia</taxon>
        <taxon>Candidatus Tanganyikabacteria</taxon>
    </lineage>
</organism>
<proteinExistence type="predicted"/>
<dbReference type="SUPFAM" id="SSF55073">
    <property type="entry name" value="Nucleotide cyclase"/>
    <property type="match status" value="1"/>
</dbReference>
<sequence length="533" mass="58815">LVGRPREALTREVLDPIARLWREAEDLPYFARGCAGIWGQGLGFPSSFIAFREDASRPWRPFAGTLDDEPRFAGLLHGYDDRDISPIVKDGGDTWFPTILPAPRPLGAILFTPQPISGDWESAAHMVAAGLAASAFGRKAIRADLMMGEVARKLHALQLLTLNINNAYDLQQLSQNICTIVAQATGAQYACLYHREPSGLRLVEDLAVYPSKKASLRDILKKSKNQGAGELVPFDEAGFLAEVLEEGKPMVVPNLAAIPNLPGGLGAHELLAAMAVPLLTQREELGVLLVGSRQPRLFTPAEVETLSDLAQAATGALLTSRLYFEAHQERTRATVLVESLRELTKATREVGKTLDMHVACKELVAHLPRFMHPVHWVDVYLSGSDGWTFAAGSSTQGFKPADQWLYFLDKTGYPPSLDLPHEALQNTPFAEAGNVILFPLKVQQACLGLVVVATERETETTGRDMVETLVAHTASAVFNAIQWQREHERSITDGLTSVFNRRYFNQRLHEEQQKGGRYGRPFSLIILDIDHFK</sequence>
<name>A0A937X9T0_9BACT</name>
<dbReference type="NCBIfam" id="TIGR00254">
    <property type="entry name" value="GGDEF"/>
    <property type="match status" value="1"/>
</dbReference>
<dbReference type="InterPro" id="IPR000160">
    <property type="entry name" value="GGDEF_dom"/>
</dbReference>
<reference evidence="2 3" key="1">
    <citation type="submission" date="2019-03" db="EMBL/GenBank/DDBJ databases">
        <title>Lake Tanganyika Metagenome-Assembled Genomes (MAGs).</title>
        <authorList>
            <person name="Tran P."/>
        </authorList>
    </citation>
    <scope>NUCLEOTIDE SEQUENCE [LARGE SCALE GENOMIC DNA]</scope>
    <source>
        <strain evidence="2">K_DeepCast_65m_m2_236</strain>
    </source>
</reference>
<comment type="caution">
    <text evidence="2">The sequence shown here is derived from an EMBL/GenBank/DDBJ whole genome shotgun (WGS) entry which is preliminary data.</text>
</comment>
<dbReference type="SMART" id="SM00065">
    <property type="entry name" value="GAF"/>
    <property type="match status" value="2"/>
</dbReference>
<dbReference type="PANTHER" id="PTHR45138">
    <property type="entry name" value="REGULATORY COMPONENTS OF SENSORY TRANSDUCTION SYSTEM"/>
    <property type="match status" value="1"/>
</dbReference>
<dbReference type="PANTHER" id="PTHR45138:SF9">
    <property type="entry name" value="DIGUANYLATE CYCLASE DGCM-RELATED"/>
    <property type="match status" value="1"/>
</dbReference>
<dbReference type="Gene3D" id="3.30.450.40">
    <property type="match status" value="1"/>
</dbReference>
<dbReference type="PROSITE" id="PS50887">
    <property type="entry name" value="GGDEF"/>
    <property type="match status" value="1"/>
</dbReference>
<dbReference type="Pfam" id="PF01590">
    <property type="entry name" value="GAF"/>
    <property type="match status" value="1"/>
</dbReference>
<dbReference type="GO" id="GO:0052621">
    <property type="term" value="F:diguanylate cyclase activity"/>
    <property type="evidence" value="ECO:0007669"/>
    <property type="project" value="TreeGrafter"/>
</dbReference>
<feature type="non-terminal residue" evidence="2">
    <location>
        <position position="1"/>
    </location>
</feature>
<dbReference type="Pfam" id="PF00990">
    <property type="entry name" value="GGDEF"/>
    <property type="match status" value="1"/>
</dbReference>
<evidence type="ECO:0000313" key="3">
    <source>
        <dbReference type="Proteomes" id="UP000703893"/>
    </source>
</evidence>